<dbReference type="PANTHER" id="PTHR43252:SF7">
    <property type="entry name" value="TRANSCRIPTIONAL REGULATOR YQJI"/>
    <property type="match status" value="1"/>
</dbReference>
<proteinExistence type="predicted"/>
<dbReference type="Pfam" id="PF03551">
    <property type="entry name" value="PadR"/>
    <property type="match status" value="1"/>
</dbReference>
<evidence type="ECO:0000313" key="3">
    <source>
        <dbReference type="Proteomes" id="UP000285456"/>
    </source>
</evidence>
<name>A0A417YHP9_9BACI</name>
<dbReference type="AlphaFoldDB" id="A0A417YHP9"/>
<evidence type="ECO:0000313" key="2">
    <source>
        <dbReference type="EMBL" id="RHW32491.1"/>
    </source>
</evidence>
<feature type="domain" description="Transcription regulator PadR N-terminal" evidence="1">
    <location>
        <begin position="14"/>
        <end position="87"/>
    </location>
</feature>
<protein>
    <submittedName>
        <fullName evidence="2">PadR family transcriptional regulator</fullName>
    </submittedName>
</protein>
<dbReference type="SUPFAM" id="SSF46785">
    <property type="entry name" value="Winged helix' DNA-binding domain"/>
    <property type="match status" value="1"/>
</dbReference>
<keyword evidence="3" id="KW-1185">Reference proteome</keyword>
<dbReference type="Proteomes" id="UP000285456">
    <property type="component" value="Unassembled WGS sequence"/>
</dbReference>
<organism evidence="2 3">
    <name type="scientific">Oceanobacillus profundus</name>
    <dbReference type="NCBI Taxonomy" id="372463"/>
    <lineage>
        <taxon>Bacteria</taxon>
        <taxon>Bacillati</taxon>
        <taxon>Bacillota</taxon>
        <taxon>Bacilli</taxon>
        <taxon>Bacillales</taxon>
        <taxon>Bacillaceae</taxon>
        <taxon>Oceanobacillus</taxon>
    </lineage>
</organism>
<dbReference type="InterPro" id="IPR036390">
    <property type="entry name" value="WH_DNA-bd_sf"/>
</dbReference>
<dbReference type="InterPro" id="IPR005149">
    <property type="entry name" value="Tscrpt_reg_PadR_N"/>
</dbReference>
<dbReference type="Gene3D" id="1.10.10.10">
    <property type="entry name" value="Winged helix-like DNA-binding domain superfamily/Winged helix DNA-binding domain"/>
    <property type="match status" value="1"/>
</dbReference>
<dbReference type="RefSeq" id="WP_095311600.1">
    <property type="nucleotide sequence ID" value="NZ_PHUT01000005.1"/>
</dbReference>
<comment type="caution">
    <text evidence="2">The sequence shown here is derived from an EMBL/GenBank/DDBJ whole genome shotgun (WGS) entry which is preliminary data.</text>
</comment>
<dbReference type="InterPro" id="IPR036388">
    <property type="entry name" value="WH-like_DNA-bd_sf"/>
</dbReference>
<accession>A0A417YHP9</accession>
<dbReference type="EMBL" id="QWEH01000005">
    <property type="protein sequence ID" value="RHW32491.1"/>
    <property type="molecule type" value="Genomic_DNA"/>
</dbReference>
<gene>
    <name evidence="2" type="ORF">D1B32_09165</name>
</gene>
<dbReference type="OrthoDB" id="9808017at2"/>
<dbReference type="PANTHER" id="PTHR43252">
    <property type="entry name" value="TRANSCRIPTIONAL REGULATOR YQJI"/>
    <property type="match status" value="1"/>
</dbReference>
<sequence length="107" mass="12804">MDREMMKGSIDLLILSLISQRDLYGYEITKILKRLSGDAYDMSEGTLYSALKRLERKQWIKSYWSDTENGRRKYYHLTETGRKQLQQKQRNWKMIEFLVNKSSEGLT</sequence>
<evidence type="ECO:0000259" key="1">
    <source>
        <dbReference type="Pfam" id="PF03551"/>
    </source>
</evidence>
<reference evidence="2 3" key="1">
    <citation type="journal article" date="2007" name="Int. J. Syst. Evol. Microbiol.">
        <title>Oceanobacillus profundus sp. nov., isolated from a deep-sea sediment core.</title>
        <authorList>
            <person name="Kim Y.G."/>
            <person name="Choi D.H."/>
            <person name="Hyun S."/>
            <person name="Cho B.C."/>
        </authorList>
    </citation>
    <scope>NUCLEOTIDE SEQUENCE [LARGE SCALE GENOMIC DNA]</scope>
    <source>
        <strain evidence="2 3">DSM 18246</strain>
    </source>
</reference>